<feature type="region of interest" description="Disordered" evidence="1">
    <location>
        <begin position="192"/>
        <end position="215"/>
    </location>
</feature>
<reference evidence="3" key="1">
    <citation type="submission" date="2022-07" db="EMBL/GenBank/DDBJ databases">
        <title>Genome Sequence of Leucocoprinus birnbaumii.</title>
        <authorList>
            <person name="Buettner E."/>
        </authorList>
    </citation>
    <scope>NUCLEOTIDE SEQUENCE</scope>
    <source>
        <strain evidence="3">VT141</strain>
    </source>
</reference>
<organism evidence="3 4">
    <name type="scientific">Leucocoprinus birnbaumii</name>
    <dbReference type="NCBI Taxonomy" id="56174"/>
    <lineage>
        <taxon>Eukaryota</taxon>
        <taxon>Fungi</taxon>
        <taxon>Dikarya</taxon>
        <taxon>Basidiomycota</taxon>
        <taxon>Agaricomycotina</taxon>
        <taxon>Agaricomycetes</taxon>
        <taxon>Agaricomycetidae</taxon>
        <taxon>Agaricales</taxon>
        <taxon>Agaricineae</taxon>
        <taxon>Agaricaceae</taxon>
        <taxon>Leucocoprinus</taxon>
    </lineage>
</organism>
<keyword evidence="2" id="KW-1133">Transmembrane helix</keyword>
<feature type="transmembrane region" description="Helical" evidence="2">
    <location>
        <begin position="132"/>
        <end position="150"/>
    </location>
</feature>
<sequence>MLRAYALYELDSRILFTLVFLLVFKLCNVLICWFVLIPRLTFNAVCAPTNARPMRIGIFIGVELLMQGIPIYLTFRRGAKIKQQTRKKKIMSLIAYLRRDGVLSWAAVSMYCISFLSIAFGTRNIVDVLMRISYPIFITFMSSLGCHLLLHMDRRNAGTTAESSVSASVSFELDTLDETWDARSVDGDTATECQVNPINSEPPPNVVRDVYPGTS</sequence>
<keyword evidence="2" id="KW-0472">Membrane</keyword>
<accession>A0AAD5VVS4</accession>
<dbReference type="EMBL" id="JANIEX010000474">
    <property type="protein sequence ID" value="KAJ3566600.1"/>
    <property type="molecule type" value="Genomic_DNA"/>
</dbReference>
<dbReference type="AlphaFoldDB" id="A0AAD5VVS4"/>
<comment type="caution">
    <text evidence="3">The sequence shown here is derived from an EMBL/GenBank/DDBJ whole genome shotgun (WGS) entry which is preliminary data.</text>
</comment>
<dbReference type="Proteomes" id="UP001213000">
    <property type="component" value="Unassembled WGS sequence"/>
</dbReference>
<keyword evidence="4" id="KW-1185">Reference proteome</keyword>
<evidence type="ECO:0000313" key="3">
    <source>
        <dbReference type="EMBL" id="KAJ3566600.1"/>
    </source>
</evidence>
<evidence type="ECO:0000256" key="1">
    <source>
        <dbReference type="SAM" id="MobiDB-lite"/>
    </source>
</evidence>
<evidence type="ECO:0000256" key="2">
    <source>
        <dbReference type="SAM" id="Phobius"/>
    </source>
</evidence>
<feature type="transmembrane region" description="Helical" evidence="2">
    <location>
        <begin position="56"/>
        <end position="75"/>
    </location>
</feature>
<keyword evidence="2" id="KW-0812">Transmembrane</keyword>
<protein>
    <submittedName>
        <fullName evidence="3">Uncharacterized protein</fullName>
    </submittedName>
</protein>
<evidence type="ECO:0000313" key="4">
    <source>
        <dbReference type="Proteomes" id="UP001213000"/>
    </source>
</evidence>
<name>A0AAD5VVS4_9AGAR</name>
<feature type="transmembrane region" description="Helical" evidence="2">
    <location>
        <begin position="96"/>
        <end position="120"/>
    </location>
</feature>
<feature type="transmembrane region" description="Helical" evidence="2">
    <location>
        <begin position="12"/>
        <end position="36"/>
    </location>
</feature>
<gene>
    <name evidence="3" type="ORF">NP233_g6900</name>
</gene>
<proteinExistence type="predicted"/>